<gene>
    <name evidence="3" type="ORF">MKP09_03375</name>
</gene>
<sequence>MSGNTDINPRDEFVYYYDRNNLKAIRKGSWKLVFAAKSRTYGPPSTIENDRYAGKTLEVEVPLALYNLSTDPGEDRDIKDQHADVVKQLDQIAQKYREQLGDGLTNTIGKEVRPAAQL</sequence>
<evidence type="ECO:0000256" key="2">
    <source>
        <dbReference type="ARBA" id="ARBA00022801"/>
    </source>
</evidence>
<evidence type="ECO:0000313" key="4">
    <source>
        <dbReference type="Proteomes" id="UP001202248"/>
    </source>
</evidence>
<keyword evidence="4" id="KW-1185">Reference proteome</keyword>
<organism evidence="3 4">
    <name type="scientific">Niabella ginsengisoli</name>
    <dbReference type="NCBI Taxonomy" id="522298"/>
    <lineage>
        <taxon>Bacteria</taxon>
        <taxon>Pseudomonadati</taxon>
        <taxon>Bacteroidota</taxon>
        <taxon>Chitinophagia</taxon>
        <taxon>Chitinophagales</taxon>
        <taxon>Chitinophagaceae</taxon>
        <taxon>Niabella</taxon>
    </lineage>
</organism>
<dbReference type="Proteomes" id="UP001202248">
    <property type="component" value="Unassembled WGS sequence"/>
</dbReference>
<evidence type="ECO:0000256" key="1">
    <source>
        <dbReference type="ARBA" id="ARBA00008779"/>
    </source>
</evidence>
<keyword evidence="2" id="KW-0378">Hydrolase</keyword>
<dbReference type="PANTHER" id="PTHR42693:SF53">
    <property type="entry name" value="ENDO-4-O-SULFATASE"/>
    <property type="match status" value="1"/>
</dbReference>
<proteinExistence type="inferred from homology"/>
<evidence type="ECO:0008006" key="5">
    <source>
        <dbReference type="Google" id="ProtNLM"/>
    </source>
</evidence>
<dbReference type="PANTHER" id="PTHR42693">
    <property type="entry name" value="ARYLSULFATASE FAMILY MEMBER"/>
    <property type="match status" value="1"/>
</dbReference>
<comment type="similarity">
    <text evidence="1">Belongs to the sulfatase family.</text>
</comment>
<accession>A0ABS9SF82</accession>
<dbReference type="InterPro" id="IPR050738">
    <property type="entry name" value="Sulfatase"/>
</dbReference>
<protein>
    <recommendedName>
        <fullName evidence="5">Arylsulfatase</fullName>
    </recommendedName>
</protein>
<dbReference type="InterPro" id="IPR017850">
    <property type="entry name" value="Alkaline_phosphatase_core_sf"/>
</dbReference>
<reference evidence="3 4" key="1">
    <citation type="submission" date="2022-02" db="EMBL/GenBank/DDBJ databases">
        <authorList>
            <person name="Min J."/>
        </authorList>
    </citation>
    <scope>NUCLEOTIDE SEQUENCE [LARGE SCALE GENOMIC DNA]</scope>
    <source>
        <strain evidence="3 4">GR10-1</strain>
    </source>
</reference>
<dbReference type="Pfam" id="PF14707">
    <property type="entry name" value="Sulfatase_C"/>
    <property type="match status" value="1"/>
</dbReference>
<dbReference type="RefSeq" id="WP_240826434.1">
    <property type="nucleotide sequence ID" value="NZ_JAKWBL010000001.1"/>
</dbReference>
<dbReference type="EMBL" id="JAKWBL010000001">
    <property type="protein sequence ID" value="MCH5597024.1"/>
    <property type="molecule type" value="Genomic_DNA"/>
</dbReference>
<evidence type="ECO:0000313" key="3">
    <source>
        <dbReference type="EMBL" id="MCH5597024.1"/>
    </source>
</evidence>
<dbReference type="SUPFAM" id="SSF53649">
    <property type="entry name" value="Alkaline phosphatase-like"/>
    <property type="match status" value="1"/>
</dbReference>
<comment type="caution">
    <text evidence="3">The sequence shown here is derived from an EMBL/GenBank/DDBJ whole genome shotgun (WGS) entry which is preliminary data.</text>
</comment>
<dbReference type="Gene3D" id="3.30.1120.10">
    <property type="match status" value="1"/>
</dbReference>
<name>A0ABS9SF82_9BACT</name>